<name>A0A8H5LV76_9AGAR</name>
<feature type="compositionally biased region" description="Basic and acidic residues" evidence="1">
    <location>
        <begin position="612"/>
        <end position="623"/>
    </location>
</feature>
<feature type="compositionally biased region" description="Low complexity" evidence="1">
    <location>
        <begin position="710"/>
        <end position="726"/>
    </location>
</feature>
<accession>A0A8H5LV76</accession>
<feature type="compositionally biased region" description="Basic and acidic residues" evidence="1">
    <location>
        <begin position="335"/>
        <end position="367"/>
    </location>
</feature>
<feature type="region of interest" description="Disordered" evidence="1">
    <location>
        <begin position="312"/>
        <end position="421"/>
    </location>
</feature>
<feature type="compositionally biased region" description="Polar residues" evidence="1">
    <location>
        <begin position="556"/>
        <end position="570"/>
    </location>
</feature>
<evidence type="ECO:0000313" key="2">
    <source>
        <dbReference type="EMBL" id="KAF5371240.1"/>
    </source>
</evidence>
<dbReference type="InterPro" id="IPR004345">
    <property type="entry name" value="TB2_DP1_HVA22"/>
</dbReference>
<feature type="region of interest" description="Disordered" evidence="1">
    <location>
        <begin position="446"/>
        <end position="758"/>
    </location>
</feature>
<feature type="compositionally biased region" description="Basic residues" evidence="1">
    <location>
        <begin position="749"/>
        <end position="758"/>
    </location>
</feature>
<organism evidence="2 3">
    <name type="scientific">Tetrapyrgos nigripes</name>
    <dbReference type="NCBI Taxonomy" id="182062"/>
    <lineage>
        <taxon>Eukaryota</taxon>
        <taxon>Fungi</taxon>
        <taxon>Dikarya</taxon>
        <taxon>Basidiomycota</taxon>
        <taxon>Agaricomycotina</taxon>
        <taxon>Agaricomycetes</taxon>
        <taxon>Agaricomycetidae</taxon>
        <taxon>Agaricales</taxon>
        <taxon>Marasmiineae</taxon>
        <taxon>Marasmiaceae</taxon>
        <taxon>Tetrapyrgos</taxon>
    </lineage>
</organism>
<proteinExistence type="predicted"/>
<dbReference type="Proteomes" id="UP000559256">
    <property type="component" value="Unassembled WGS sequence"/>
</dbReference>
<feature type="compositionally biased region" description="Low complexity" evidence="1">
    <location>
        <begin position="580"/>
        <end position="591"/>
    </location>
</feature>
<sequence>MPLFSPLLRLFMVFLNMYDTYKTLKEPPSKYRRTAEGEYYGPSPRAVVQRKRDLKGCLAVWIVWCCFTLYERILEPIVYLFIPFYDEFKAIVLLFLILTRARVSRCRTYLPSSNPTFPSSHIKTIDSVLELARMIGDMLFALVYVPYDLLKPWVQAYVPWSGEGLPPNGAVYEEYRRQEFMKTDGQNGRVQSYVDETRIYEMRASQQTVIPQEFFRSEHSRPLSEPTLHQQQLPPYLHPDATMSMPNPTHFSNLAQPGPSTPGEIEADLEWRRYAPLPSAYPPTPHIGSSTLAPKHPVSMGFDAVAEDYEDGQQDFDRSLLPPREPLNPGYGKRGLSDKEDGGNISNKDSDDRDAGDLEIDDSGRGDDDGEDGDEMDTHTDESDDSDDDYVGDDDEDDFNVTLRTPRAPLPLNPQAGSTIRTRASARSIVADMEKSRQTFLVAPALVTPSVSGQSTSSRLTTNDDGSSLGTRTADLEGDLGLLSDTESLSASPSASVSDVSDPDSEERPNHFLLGRLESTHNADSDLVPDSPESPTTRLPSLGHGRQTVQDDSEDANNTALGQDRASTSGLDGHPLEQLSSTSQESSSSLSDGDDIDESDASGLNSTAVASEKVEAGMRDESIKPPNPTKLRALAVTSAAGKRRKIATNAPATGSTRALRPSRVSTPTRGGSTKSSLSNTAQRKPAAPSTRSGVKASLRKSRIDTSAPIETTASRSTRSSSRLRSAASDRREDSESSLGEGESSSSSRGARRPVGKKL</sequence>
<gene>
    <name evidence="2" type="ORF">D9758_004198</name>
</gene>
<feature type="compositionally biased region" description="Acidic residues" evidence="1">
    <location>
        <begin position="382"/>
        <end position="399"/>
    </location>
</feature>
<reference evidence="2 3" key="1">
    <citation type="journal article" date="2020" name="ISME J.">
        <title>Uncovering the hidden diversity of litter-decomposition mechanisms in mushroom-forming fungi.</title>
        <authorList>
            <person name="Floudas D."/>
            <person name="Bentzer J."/>
            <person name="Ahren D."/>
            <person name="Johansson T."/>
            <person name="Persson P."/>
            <person name="Tunlid A."/>
        </authorList>
    </citation>
    <scope>NUCLEOTIDE SEQUENCE [LARGE SCALE GENOMIC DNA]</scope>
    <source>
        <strain evidence="2 3">CBS 291.85</strain>
    </source>
</reference>
<comment type="caution">
    <text evidence="2">The sequence shown here is derived from an EMBL/GenBank/DDBJ whole genome shotgun (WGS) entry which is preliminary data.</text>
</comment>
<feature type="compositionally biased region" description="Polar residues" evidence="1">
    <location>
        <begin position="663"/>
        <end position="682"/>
    </location>
</feature>
<evidence type="ECO:0000256" key="1">
    <source>
        <dbReference type="SAM" id="MobiDB-lite"/>
    </source>
</evidence>
<feature type="compositionally biased region" description="Polar residues" evidence="1">
    <location>
        <begin position="449"/>
        <end position="471"/>
    </location>
</feature>
<feature type="compositionally biased region" description="Low complexity" evidence="1">
    <location>
        <begin position="736"/>
        <end position="748"/>
    </location>
</feature>
<dbReference type="OrthoDB" id="434647at2759"/>
<dbReference type="AlphaFoldDB" id="A0A8H5LV76"/>
<feature type="compositionally biased region" description="Low complexity" evidence="1">
    <location>
        <begin position="483"/>
        <end position="500"/>
    </location>
</feature>
<protein>
    <submittedName>
        <fullName evidence="2">Uncharacterized protein</fullName>
    </submittedName>
</protein>
<dbReference type="Pfam" id="PF03134">
    <property type="entry name" value="TB2_DP1_HVA22"/>
    <property type="match status" value="1"/>
</dbReference>
<evidence type="ECO:0000313" key="3">
    <source>
        <dbReference type="Proteomes" id="UP000559256"/>
    </source>
</evidence>
<keyword evidence="3" id="KW-1185">Reference proteome</keyword>
<dbReference type="EMBL" id="JAACJM010000009">
    <property type="protein sequence ID" value="KAF5371240.1"/>
    <property type="molecule type" value="Genomic_DNA"/>
</dbReference>